<evidence type="ECO:0000313" key="3">
    <source>
        <dbReference type="Proteomes" id="UP001369815"/>
    </source>
</evidence>
<reference evidence="2 3" key="1">
    <citation type="journal article" date="2024" name="Front Chem Biol">
        <title>Unveiling the potential of Daldinia eschscholtzii MFLUCC 19-0629 through bioactivity and bioinformatics studies for enhanced sustainable agriculture production.</title>
        <authorList>
            <person name="Brooks S."/>
            <person name="Weaver J.A."/>
            <person name="Klomchit A."/>
            <person name="Alharthi S.A."/>
            <person name="Onlamun T."/>
            <person name="Nurani R."/>
            <person name="Vong T.K."/>
            <person name="Alberti F."/>
            <person name="Greco C."/>
        </authorList>
    </citation>
    <scope>NUCLEOTIDE SEQUENCE [LARGE SCALE GENOMIC DNA]</scope>
    <source>
        <strain evidence="2">MFLUCC 19-0629</strain>
    </source>
</reference>
<feature type="compositionally biased region" description="Polar residues" evidence="1">
    <location>
        <begin position="1"/>
        <end position="20"/>
    </location>
</feature>
<protein>
    <submittedName>
        <fullName evidence="2">Uncharacterized protein</fullName>
    </submittedName>
</protein>
<keyword evidence="3" id="KW-1185">Reference proteome</keyword>
<comment type="caution">
    <text evidence="2">The sequence shown here is derived from an EMBL/GenBank/DDBJ whole genome shotgun (WGS) entry which is preliminary data.</text>
</comment>
<feature type="compositionally biased region" description="Polar residues" evidence="1">
    <location>
        <begin position="37"/>
        <end position="51"/>
    </location>
</feature>
<feature type="region of interest" description="Disordered" evidence="1">
    <location>
        <begin position="1"/>
        <end position="63"/>
    </location>
</feature>
<accession>A0AAX6M7H2</accession>
<organism evidence="2 3">
    <name type="scientific">Daldinia eschscholtzii</name>
    <dbReference type="NCBI Taxonomy" id="292717"/>
    <lineage>
        <taxon>Eukaryota</taxon>
        <taxon>Fungi</taxon>
        <taxon>Dikarya</taxon>
        <taxon>Ascomycota</taxon>
        <taxon>Pezizomycotina</taxon>
        <taxon>Sordariomycetes</taxon>
        <taxon>Xylariomycetidae</taxon>
        <taxon>Xylariales</taxon>
        <taxon>Hypoxylaceae</taxon>
        <taxon>Daldinia</taxon>
    </lineage>
</organism>
<proteinExistence type="predicted"/>
<evidence type="ECO:0000256" key="1">
    <source>
        <dbReference type="SAM" id="MobiDB-lite"/>
    </source>
</evidence>
<evidence type="ECO:0000313" key="2">
    <source>
        <dbReference type="EMBL" id="KAK6948152.1"/>
    </source>
</evidence>
<dbReference type="AlphaFoldDB" id="A0AAX6M7H2"/>
<gene>
    <name evidence="2" type="ORF">Daesc_009916</name>
</gene>
<name>A0AAX6M7H2_9PEZI</name>
<sequence>MCTQQPLRQDKNASNPSEITTMEVADEKVNIRVDLSVQGSDISNNETQVSDQPHGPEEPPKESLTAWLQVLAAFVLNLNTW</sequence>
<dbReference type="Proteomes" id="UP001369815">
    <property type="component" value="Unassembled WGS sequence"/>
</dbReference>
<dbReference type="EMBL" id="JBANMG010000010">
    <property type="protein sequence ID" value="KAK6948152.1"/>
    <property type="molecule type" value="Genomic_DNA"/>
</dbReference>